<name>A0A2C9CM42_9RHOB</name>
<dbReference type="Pfam" id="PF11319">
    <property type="entry name" value="VasI"/>
    <property type="match status" value="1"/>
</dbReference>
<sequence>MIRLAALLMLGAFGAQAQQGAPLEQAISQCAGIASRLDRLDCYDAIPPNFDIAVVSNNSWVHSTRPDSAGGPPLQALTLTADSGTSGFGEPVQLVALCRANSTEVFIQWHEYLGADGAQGDDAIKHVTLTIDDGPPETGQWPISDDVEATFTPEWGGTLLRQLAEAQQLTAEITPYDQRPITAVFNVQGLAQAIEPLTSACNWEL</sequence>
<organism evidence="2 3">
    <name type="scientific">Pontivivens marinum</name>
    <dbReference type="NCBI Taxonomy" id="1690039"/>
    <lineage>
        <taxon>Bacteria</taxon>
        <taxon>Pseudomonadati</taxon>
        <taxon>Pseudomonadota</taxon>
        <taxon>Alphaproteobacteria</taxon>
        <taxon>Rhodobacterales</taxon>
        <taxon>Paracoccaceae</taxon>
        <taxon>Pontivivens</taxon>
    </lineage>
</organism>
<evidence type="ECO:0000313" key="2">
    <source>
        <dbReference type="EMBL" id="SOH92308.1"/>
    </source>
</evidence>
<dbReference type="Proteomes" id="UP000220034">
    <property type="component" value="Unassembled WGS sequence"/>
</dbReference>
<protein>
    <submittedName>
        <fullName evidence="2">Type VI secretion system protein VasI</fullName>
    </submittedName>
</protein>
<reference evidence="3" key="1">
    <citation type="submission" date="2017-09" db="EMBL/GenBank/DDBJ databases">
        <authorList>
            <person name="Varghese N."/>
            <person name="Submissions S."/>
        </authorList>
    </citation>
    <scope>NUCLEOTIDE SEQUENCE [LARGE SCALE GENOMIC DNA]</scope>
    <source>
        <strain evidence="3">C7</strain>
    </source>
</reference>
<dbReference type="OrthoDB" id="7708191at2"/>
<dbReference type="AlphaFoldDB" id="A0A2C9CM42"/>
<feature type="signal peptide" evidence="1">
    <location>
        <begin position="1"/>
        <end position="17"/>
    </location>
</feature>
<accession>A0A2C9CM42</accession>
<dbReference type="RefSeq" id="WP_097927897.1">
    <property type="nucleotide sequence ID" value="NZ_OCTN01000001.1"/>
</dbReference>
<evidence type="ECO:0000256" key="1">
    <source>
        <dbReference type="SAM" id="SignalP"/>
    </source>
</evidence>
<keyword evidence="3" id="KW-1185">Reference proteome</keyword>
<dbReference type="EMBL" id="OCTN01000001">
    <property type="protein sequence ID" value="SOH92308.1"/>
    <property type="molecule type" value="Genomic_DNA"/>
</dbReference>
<proteinExistence type="predicted"/>
<dbReference type="InterPro" id="IPR017738">
    <property type="entry name" value="T6SS-assoc_VCA0118"/>
</dbReference>
<feature type="chain" id="PRO_5012428935" evidence="1">
    <location>
        <begin position="18"/>
        <end position="205"/>
    </location>
</feature>
<evidence type="ECO:0000313" key="3">
    <source>
        <dbReference type="Proteomes" id="UP000220034"/>
    </source>
</evidence>
<gene>
    <name evidence="2" type="ORF">SAMN06273572_101150</name>
</gene>
<keyword evidence="1" id="KW-0732">Signal</keyword>